<dbReference type="Gene3D" id="3.80.10.10">
    <property type="entry name" value="Ribonuclease Inhibitor"/>
    <property type="match status" value="1"/>
</dbReference>
<evidence type="ECO:0000256" key="1">
    <source>
        <dbReference type="ARBA" id="ARBA00022614"/>
    </source>
</evidence>
<evidence type="ECO:0000256" key="2">
    <source>
        <dbReference type="ARBA" id="ARBA00022737"/>
    </source>
</evidence>
<reference evidence="5 6" key="1">
    <citation type="submission" date="2024-03" db="EMBL/GenBank/DDBJ databases">
        <title>Aureococcus anophagefferens CCMP1851 and Kratosvirus quantuckense: Draft genome of a second virus-susceptible host strain in the model system.</title>
        <authorList>
            <person name="Chase E."/>
            <person name="Truchon A.R."/>
            <person name="Schepens W."/>
            <person name="Wilhelm S.W."/>
        </authorList>
    </citation>
    <scope>NUCLEOTIDE SEQUENCE [LARGE SCALE GENOMIC DNA]</scope>
    <source>
        <strain evidence="5 6">CCMP1851</strain>
    </source>
</reference>
<feature type="region of interest" description="Disordered" evidence="3">
    <location>
        <begin position="169"/>
        <end position="196"/>
    </location>
</feature>
<accession>A0ABR1FX65</accession>
<evidence type="ECO:0000313" key="6">
    <source>
        <dbReference type="Proteomes" id="UP001363151"/>
    </source>
</evidence>
<dbReference type="InterPro" id="IPR013320">
    <property type="entry name" value="ConA-like_dom_sf"/>
</dbReference>
<keyword evidence="1" id="KW-0433">Leucine-rich repeat</keyword>
<organism evidence="5 6">
    <name type="scientific">Aureococcus anophagefferens</name>
    <name type="common">Harmful bloom alga</name>
    <dbReference type="NCBI Taxonomy" id="44056"/>
    <lineage>
        <taxon>Eukaryota</taxon>
        <taxon>Sar</taxon>
        <taxon>Stramenopiles</taxon>
        <taxon>Ochrophyta</taxon>
        <taxon>Pelagophyceae</taxon>
        <taxon>Pelagomonadales</taxon>
        <taxon>Pelagomonadaceae</taxon>
        <taxon>Aureococcus</taxon>
    </lineage>
</organism>
<evidence type="ECO:0000256" key="3">
    <source>
        <dbReference type="SAM" id="MobiDB-lite"/>
    </source>
</evidence>
<proteinExistence type="predicted"/>
<dbReference type="EMBL" id="JBBJCI010000210">
    <property type="protein sequence ID" value="KAK7240583.1"/>
    <property type="molecule type" value="Genomic_DNA"/>
</dbReference>
<dbReference type="InterPro" id="IPR032675">
    <property type="entry name" value="LRR_dom_sf"/>
</dbReference>
<comment type="caution">
    <text evidence="5">The sequence shown here is derived from an EMBL/GenBank/DDBJ whole genome shotgun (WGS) entry which is preliminary data.</text>
</comment>
<dbReference type="InterPro" id="IPR050647">
    <property type="entry name" value="Plant_LRR-RLKs"/>
</dbReference>
<evidence type="ECO:0000313" key="5">
    <source>
        <dbReference type="EMBL" id="KAK7240583.1"/>
    </source>
</evidence>
<sequence>MPIKSPTRLYDNIESELLREQLLATSAESPAEAFVKRMQQERRRLSCVQIFGQSLYNNKITGQIPAHIGALSALKRLSGNKITGTIPPQIGLFTKLWDLSRNQITGPIPTEIGLGMLTKLQRLRVPPASPAPGAARDRASAYLQDNQIEGPIPAEIGKLTALTELRVPPASPAPGAARDRPSAYLNDNQITGPIPPEIGQLTALEKLRVPPAPPTPGAARDRQPSAYLFGNKITGTFPSDLCDQESCYAKSFPVGRFRDGNPTLVAPCGTTGCCDLGDGAACPKPTPAPTIGNLFYNQIDGPIPTEIGLLTALTYLRVPSASPTPGAPRDRPSAFLNDNKITGTFPLALCDVQSCVANSGNNLVAPCGSCCDLGDGAACPTPAPTPATDRAIVAYARAADKSIVGSVTPSDEFHLSFTMAIAAGFVVASGDWQSIIHIGSSNVIRQPSLFFSPEGQLAVFLNDGAVQWGTYSASAIFQAGQTYDVVVDCAYDASTGRYTQRTIIDGVTTDATTSTTRNLVAGEQSVYIGSPWYASADVVLTDVNFEPTPVPKTEGTIVAYARAADQSLVGYLTPSNEFHLSFTMAIAAGFVVASSDWQSIIHIGSSDSIRQPSLFFAPGGQLHVTLYDGGVQWGTYYAPATTDGAIFQAGQTYDVVIDCAYDASTGRYTQRTIIDGVTTDTTTSATRNLVAGKQPVYVGSPFRAFRADVVLTDVKFKPTPYTPLPCPACPVCGGSSSNGGSSTIVESARAADKSLVGSVTPSDEFHLSFTMFIEPNFVVATGNSWPSIIQIGEGGGRDFRQPALFFAPGGQLHVTLYDGAAQWGTYYAPATRDGAIFQAGQTYDVVVDCAYDASTRLYTQRTIIDGVTTDTTTSATRNLVAGEQPVYVGAPWHASADVVLTDVKFEPTPYTPLPCPACPACGGSSSSGGSGTASLAIVIPVVIAAVLLVAAILFLVYKRVVAARQHRRESMPTIAADEAEAEA</sequence>
<dbReference type="SUPFAM" id="SSF52058">
    <property type="entry name" value="L domain-like"/>
    <property type="match status" value="1"/>
</dbReference>
<name>A0ABR1FX65_AURAN</name>
<keyword evidence="2" id="KW-0677">Repeat</keyword>
<dbReference type="PANTHER" id="PTHR48056:SF37">
    <property type="entry name" value="PROTEIN KINASE DOMAIN-CONTAINING PROTEIN"/>
    <property type="match status" value="1"/>
</dbReference>
<keyword evidence="4" id="KW-1133">Transmembrane helix</keyword>
<keyword evidence="4" id="KW-0472">Membrane</keyword>
<dbReference type="SUPFAM" id="SSF49899">
    <property type="entry name" value="Concanavalin A-like lectins/glucanases"/>
    <property type="match status" value="2"/>
</dbReference>
<keyword evidence="4" id="KW-0812">Transmembrane</keyword>
<keyword evidence="6" id="KW-1185">Reference proteome</keyword>
<feature type="transmembrane region" description="Helical" evidence="4">
    <location>
        <begin position="935"/>
        <end position="957"/>
    </location>
</feature>
<evidence type="ECO:0000256" key="4">
    <source>
        <dbReference type="SAM" id="Phobius"/>
    </source>
</evidence>
<gene>
    <name evidence="5" type="ORF">SO694_00057169</name>
</gene>
<dbReference type="PANTHER" id="PTHR48056">
    <property type="entry name" value="LRR RECEPTOR-LIKE SERINE/THREONINE-PROTEIN KINASE-RELATED"/>
    <property type="match status" value="1"/>
</dbReference>
<dbReference type="Proteomes" id="UP001363151">
    <property type="component" value="Unassembled WGS sequence"/>
</dbReference>
<protein>
    <submittedName>
        <fullName evidence="5">Uncharacterized protein</fullName>
    </submittedName>
</protein>